<name>A0A8I3AFF9_9AGAM</name>
<organism evidence="2 3">
    <name type="scientific">Boletus reticuloceps</name>
    <dbReference type="NCBI Taxonomy" id="495285"/>
    <lineage>
        <taxon>Eukaryota</taxon>
        <taxon>Fungi</taxon>
        <taxon>Dikarya</taxon>
        <taxon>Basidiomycota</taxon>
        <taxon>Agaricomycotina</taxon>
        <taxon>Agaricomycetes</taxon>
        <taxon>Agaricomycetidae</taxon>
        <taxon>Boletales</taxon>
        <taxon>Boletineae</taxon>
        <taxon>Boletaceae</taxon>
        <taxon>Boletoideae</taxon>
        <taxon>Boletus</taxon>
    </lineage>
</organism>
<dbReference type="Proteomes" id="UP000683000">
    <property type="component" value="Unassembled WGS sequence"/>
</dbReference>
<dbReference type="EMBL" id="JAGFBS010000003">
    <property type="protein sequence ID" value="KAG6380405.1"/>
    <property type="molecule type" value="Genomic_DNA"/>
</dbReference>
<evidence type="ECO:0000313" key="2">
    <source>
        <dbReference type="EMBL" id="KAG6380405.1"/>
    </source>
</evidence>
<reference evidence="2" key="1">
    <citation type="submission" date="2021-03" db="EMBL/GenBank/DDBJ databases">
        <title>Evolutionary innovations through gain and loss of genes in the ectomycorrhizal Boletales.</title>
        <authorList>
            <person name="Wu G."/>
            <person name="Miyauchi S."/>
            <person name="Morin E."/>
            <person name="Yang Z.-L."/>
            <person name="Xu J."/>
            <person name="Martin F.M."/>
        </authorList>
    </citation>
    <scope>NUCLEOTIDE SEQUENCE</scope>
    <source>
        <strain evidence="2">BR01</strain>
    </source>
</reference>
<protein>
    <submittedName>
        <fullName evidence="2">Uncharacterized protein</fullName>
    </submittedName>
</protein>
<evidence type="ECO:0000313" key="3">
    <source>
        <dbReference type="Proteomes" id="UP000683000"/>
    </source>
</evidence>
<dbReference type="AlphaFoldDB" id="A0A8I3AFF9"/>
<keyword evidence="3" id="KW-1185">Reference proteome</keyword>
<dbReference type="OrthoDB" id="2501483at2759"/>
<sequence length="142" mass="15524">MSGRDTGGGLGDSHADDLQVPVQDVEEWFEHNPSTGDIRLVQAHKDSTSVLESIESSDDHLTGPSASKTSTASSDSSDNPCGGTKKDLLKLKAIFCRQRTNNEQLFVCPCGVICGRATMYYHEAIYCSRKCFHFPVLVNRSI</sequence>
<comment type="caution">
    <text evidence="2">The sequence shown here is derived from an EMBL/GenBank/DDBJ whole genome shotgun (WGS) entry which is preliminary data.</text>
</comment>
<feature type="compositionally biased region" description="Gly residues" evidence="1">
    <location>
        <begin position="1"/>
        <end position="11"/>
    </location>
</feature>
<evidence type="ECO:0000256" key="1">
    <source>
        <dbReference type="SAM" id="MobiDB-lite"/>
    </source>
</evidence>
<proteinExistence type="predicted"/>
<feature type="region of interest" description="Disordered" evidence="1">
    <location>
        <begin position="49"/>
        <end position="82"/>
    </location>
</feature>
<feature type="compositionally biased region" description="Low complexity" evidence="1">
    <location>
        <begin position="65"/>
        <end position="78"/>
    </location>
</feature>
<accession>A0A8I3AFF9</accession>
<gene>
    <name evidence="2" type="ORF">JVT61DRAFT_8525</name>
</gene>
<feature type="region of interest" description="Disordered" evidence="1">
    <location>
        <begin position="1"/>
        <end position="33"/>
    </location>
</feature>